<evidence type="ECO:0000313" key="2">
    <source>
        <dbReference type="EMBL" id="KAF9409960.1"/>
    </source>
</evidence>
<protein>
    <submittedName>
        <fullName evidence="2">Uncharacterized protein</fullName>
    </submittedName>
</protein>
<dbReference type="OrthoDB" id="7423251at2759"/>
<proteinExistence type="predicted"/>
<feature type="signal peptide" evidence="1">
    <location>
        <begin position="1"/>
        <end position="24"/>
    </location>
</feature>
<accession>A0A835GAB8</accession>
<organism evidence="2 3">
    <name type="scientific">Spodoptera exigua</name>
    <name type="common">Beet armyworm</name>
    <name type="synonym">Noctua fulgens</name>
    <dbReference type="NCBI Taxonomy" id="7107"/>
    <lineage>
        <taxon>Eukaryota</taxon>
        <taxon>Metazoa</taxon>
        <taxon>Ecdysozoa</taxon>
        <taxon>Arthropoda</taxon>
        <taxon>Hexapoda</taxon>
        <taxon>Insecta</taxon>
        <taxon>Pterygota</taxon>
        <taxon>Neoptera</taxon>
        <taxon>Endopterygota</taxon>
        <taxon>Lepidoptera</taxon>
        <taxon>Glossata</taxon>
        <taxon>Ditrysia</taxon>
        <taxon>Noctuoidea</taxon>
        <taxon>Noctuidae</taxon>
        <taxon>Amphipyrinae</taxon>
        <taxon>Spodoptera</taxon>
    </lineage>
</organism>
<evidence type="ECO:0000256" key="1">
    <source>
        <dbReference type="SAM" id="SignalP"/>
    </source>
</evidence>
<sequence>MLVKVAFVLTIFAFIILENKRTNSFKTPEQLKVHYDKMGKEGYNREDRWVGKAMDLVYSNKTIMSLLAGELWDVGSKAIDTIVEAKRRPRTN</sequence>
<gene>
    <name evidence="2" type="ORF">HW555_010820</name>
</gene>
<feature type="chain" id="PRO_5032665324" evidence="1">
    <location>
        <begin position="25"/>
        <end position="92"/>
    </location>
</feature>
<keyword evidence="3" id="KW-1185">Reference proteome</keyword>
<dbReference type="AlphaFoldDB" id="A0A835GAB8"/>
<evidence type="ECO:0000313" key="3">
    <source>
        <dbReference type="Proteomes" id="UP000648187"/>
    </source>
</evidence>
<dbReference type="EMBL" id="JACKWZ010000287">
    <property type="protein sequence ID" value="KAF9409960.1"/>
    <property type="molecule type" value="Genomic_DNA"/>
</dbReference>
<dbReference type="Proteomes" id="UP000648187">
    <property type="component" value="Unassembled WGS sequence"/>
</dbReference>
<keyword evidence="1" id="KW-0732">Signal</keyword>
<name>A0A835GAB8_SPOEX</name>
<reference evidence="2" key="1">
    <citation type="submission" date="2020-08" db="EMBL/GenBank/DDBJ databases">
        <title>Spodoptera exigua strain:BAW_Kor-Di-RS1 Genome sequencing and assembly.</title>
        <authorList>
            <person name="Kim J."/>
            <person name="Nam H.Y."/>
            <person name="Kwon M."/>
            <person name="Choi J.H."/>
            <person name="Cho S.R."/>
            <person name="Kim G.-H."/>
        </authorList>
    </citation>
    <scope>NUCLEOTIDE SEQUENCE</scope>
    <source>
        <strain evidence="2">BAW_Kor-Di-RS1</strain>
        <tissue evidence="2">Whole-body</tissue>
    </source>
</reference>
<comment type="caution">
    <text evidence="2">The sequence shown here is derived from an EMBL/GenBank/DDBJ whole genome shotgun (WGS) entry which is preliminary data.</text>
</comment>